<dbReference type="OrthoDB" id="199820at2759"/>
<organism evidence="2 3">
    <name type="scientific">Pycnococcus provasolii</name>
    <dbReference type="NCBI Taxonomy" id="41880"/>
    <lineage>
        <taxon>Eukaryota</taxon>
        <taxon>Viridiplantae</taxon>
        <taxon>Chlorophyta</taxon>
        <taxon>Pseudoscourfieldiophyceae</taxon>
        <taxon>Pseudoscourfieldiales</taxon>
        <taxon>Pycnococcaceae</taxon>
        <taxon>Pycnococcus</taxon>
    </lineage>
</organism>
<dbReference type="Gene3D" id="3.10.450.50">
    <property type="match status" value="1"/>
</dbReference>
<accession>A0A830HRN0</accession>
<evidence type="ECO:0000313" key="2">
    <source>
        <dbReference type="EMBL" id="GHP08111.1"/>
    </source>
</evidence>
<evidence type="ECO:0000313" key="3">
    <source>
        <dbReference type="Proteomes" id="UP000660262"/>
    </source>
</evidence>
<feature type="compositionally biased region" description="Acidic residues" evidence="1">
    <location>
        <begin position="270"/>
        <end position="283"/>
    </location>
</feature>
<dbReference type="EMBL" id="BNJQ01000019">
    <property type="protein sequence ID" value="GHP08111.1"/>
    <property type="molecule type" value="Genomic_DNA"/>
</dbReference>
<feature type="region of interest" description="Disordered" evidence="1">
    <location>
        <begin position="232"/>
        <end position="283"/>
    </location>
</feature>
<reference evidence="2" key="1">
    <citation type="submission" date="2020-10" db="EMBL/GenBank/DDBJ databases">
        <title>Unveiling of a novel bifunctional photoreceptor, Dualchrome1, isolated from a cosmopolitan green alga.</title>
        <authorList>
            <person name="Suzuki S."/>
            <person name="Kawachi M."/>
        </authorList>
    </citation>
    <scope>NUCLEOTIDE SEQUENCE</scope>
    <source>
        <strain evidence="2">NIES 2893</strain>
    </source>
</reference>
<dbReference type="Proteomes" id="UP000660262">
    <property type="component" value="Unassembled WGS sequence"/>
</dbReference>
<proteinExistence type="predicted"/>
<name>A0A830HRN0_9CHLO</name>
<protein>
    <submittedName>
        <fullName evidence="2">Uncharacterized protein</fullName>
    </submittedName>
</protein>
<keyword evidence="3" id="KW-1185">Reference proteome</keyword>
<feature type="compositionally biased region" description="Basic and acidic residues" evidence="1">
    <location>
        <begin position="252"/>
        <end position="269"/>
    </location>
</feature>
<gene>
    <name evidence="2" type="ORF">PPROV_000685300</name>
</gene>
<comment type="caution">
    <text evidence="2">The sequence shown here is derived from an EMBL/GenBank/DDBJ whole genome shotgun (WGS) entry which is preliminary data.</text>
</comment>
<evidence type="ECO:0000256" key="1">
    <source>
        <dbReference type="SAM" id="MobiDB-lite"/>
    </source>
</evidence>
<sequence length="283" mass="30383">MRTHVAADDALLRSQAQQLENSLADSENSVLPDAAQLTLARRMVATLFGAEDNSLLADNFTFEGPVVGPLNKEQYCAAVSSFNLRDAFPDYTVEAKDLRVEWDNKISDKEYKVWLTTVSRGTHKAPLALGSKVIAATGAKYKSGPEAVSLTFDGKSGLCTRMTAGYVMDKSQGNTNGLGGVYGIAHAVGSPLPPPGSLEEKLQKWTGGRWSGTLALWAFNVVAIGIAATRSGTPSVTAVPPPPAAAVTPAPKAEEEKKVEEKEADKQEKEDEEEEEEEEEEED</sequence>
<dbReference type="AlphaFoldDB" id="A0A830HRN0"/>